<dbReference type="AlphaFoldDB" id="A0A839URH4"/>
<feature type="compositionally biased region" description="Basic and acidic residues" evidence="1">
    <location>
        <begin position="42"/>
        <end position="56"/>
    </location>
</feature>
<feature type="region of interest" description="Disordered" evidence="1">
    <location>
        <begin position="1"/>
        <end position="68"/>
    </location>
</feature>
<evidence type="ECO:0000313" key="2">
    <source>
        <dbReference type="EMBL" id="MBB3168138.1"/>
    </source>
</evidence>
<sequence length="68" mass="7963">MTKANTPHFVERRTGRDRREENDSCAALPIDLYHRKRRKTPDRRAADRTLAEDKIHFYASQGVATEVH</sequence>
<name>A0A839URH4_9GAMM</name>
<evidence type="ECO:0000256" key="1">
    <source>
        <dbReference type="SAM" id="MobiDB-lite"/>
    </source>
</evidence>
<keyword evidence="3" id="KW-1185">Reference proteome</keyword>
<gene>
    <name evidence="2" type="ORF">FHS30_001322</name>
</gene>
<feature type="compositionally biased region" description="Basic and acidic residues" evidence="1">
    <location>
        <begin position="9"/>
        <end position="22"/>
    </location>
</feature>
<protein>
    <submittedName>
        <fullName evidence="2">Uncharacterized protein</fullName>
    </submittedName>
</protein>
<reference evidence="2 3" key="1">
    <citation type="submission" date="2020-08" db="EMBL/GenBank/DDBJ databases">
        <title>Genomic Encyclopedia of Type Strains, Phase III (KMG-III): the genomes of soil and plant-associated and newly described type strains.</title>
        <authorList>
            <person name="Whitman W."/>
        </authorList>
    </citation>
    <scope>NUCLEOTIDE SEQUENCE [LARGE SCALE GENOMIC DNA]</scope>
    <source>
        <strain evidence="2 3">CECT 8571</strain>
    </source>
</reference>
<dbReference type="Proteomes" id="UP000559987">
    <property type="component" value="Unassembled WGS sequence"/>
</dbReference>
<accession>A0A839URH4</accession>
<proteinExistence type="predicted"/>
<dbReference type="EMBL" id="JACHXZ010000002">
    <property type="protein sequence ID" value="MBB3168138.1"/>
    <property type="molecule type" value="Genomic_DNA"/>
</dbReference>
<evidence type="ECO:0000313" key="3">
    <source>
        <dbReference type="Proteomes" id="UP000559987"/>
    </source>
</evidence>
<organism evidence="2 3">
    <name type="scientific">Simiduia aestuariiviva</name>
    <dbReference type="NCBI Taxonomy" id="1510459"/>
    <lineage>
        <taxon>Bacteria</taxon>
        <taxon>Pseudomonadati</taxon>
        <taxon>Pseudomonadota</taxon>
        <taxon>Gammaproteobacteria</taxon>
        <taxon>Cellvibrionales</taxon>
        <taxon>Cellvibrionaceae</taxon>
        <taxon>Simiduia</taxon>
    </lineage>
</organism>
<comment type="caution">
    <text evidence="2">The sequence shown here is derived from an EMBL/GenBank/DDBJ whole genome shotgun (WGS) entry which is preliminary data.</text>
</comment>
<dbReference type="RefSeq" id="WP_183910300.1">
    <property type="nucleotide sequence ID" value="NZ_JACHXZ010000002.1"/>
</dbReference>